<evidence type="ECO:0000313" key="3">
    <source>
        <dbReference type="EMBL" id="MCP2353196.1"/>
    </source>
</evidence>
<dbReference type="EMBL" id="JAMZEB010000001">
    <property type="protein sequence ID" value="MCP2353196.1"/>
    <property type="molecule type" value="Genomic_DNA"/>
</dbReference>
<dbReference type="SUPFAM" id="SSF49785">
    <property type="entry name" value="Galactose-binding domain-like"/>
    <property type="match status" value="1"/>
</dbReference>
<sequence length="176" mass="18701">MYAGANAAPLLTVTDKAYQAGDIALITRGAAARFDNVKVDPEINPAEGRAVTATSSYDGDGWSPQGAVDGERGSVTGRMGWSSHSGLTTDHTESITVDLGATKPISRVDLYPRADAGNVGRGFPVDFTVQVFGRQVHLDDRGHAYGFHHTRRGRADVPSPDDRCTLREGRGHQAGP</sequence>
<dbReference type="InterPro" id="IPR008979">
    <property type="entry name" value="Galactose-bd-like_sf"/>
</dbReference>
<dbReference type="AlphaFoldDB" id="A0A9X2G6K7"/>
<feature type="domain" description="F5/8 type C" evidence="2">
    <location>
        <begin position="38"/>
        <end position="131"/>
    </location>
</feature>
<gene>
    <name evidence="3" type="ORF">HD597_000216</name>
</gene>
<proteinExistence type="predicted"/>
<dbReference type="Pfam" id="PF00754">
    <property type="entry name" value="F5_F8_type_C"/>
    <property type="match status" value="1"/>
</dbReference>
<evidence type="ECO:0000259" key="2">
    <source>
        <dbReference type="PROSITE" id="PS50022"/>
    </source>
</evidence>
<dbReference type="PROSITE" id="PS50022">
    <property type="entry name" value="FA58C_3"/>
    <property type="match status" value="1"/>
</dbReference>
<comment type="caution">
    <text evidence="3">The sequence shown here is derived from an EMBL/GenBank/DDBJ whole genome shotgun (WGS) entry which is preliminary data.</text>
</comment>
<name>A0A9X2G6K7_9ACTN</name>
<keyword evidence="4" id="KW-1185">Reference proteome</keyword>
<evidence type="ECO:0000256" key="1">
    <source>
        <dbReference type="SAM" id="MobiDB-lite"/>
    </source>
</evidence>
<feature type="region of interest" description="Disordered" evidence="1">
    <location>
        <begin position="150"/>
        <end position="176"/>
    </location>
</feature>
<evidence type="ECO:0000313" key="4">
    <source>
        <dbReference type="Proteomes" id="UP001139648"/>
    </source>
</evidence>
<dbReference type="Proteomes" id="UP001139648">
    <property type="component" value="Unassembled WGS sequence"/>
</dbReference>
<feature type="compositionally biased region" description="Basic and acidic residues" evidence="1">
    <location>
        <begin position="160"/>
        <end position="176"/>
    </location>
</feature>
<accession>A0A9X2G6K7</accession>
<organism evidence="3 4">
    <name type="scientific">Nonomuraea thailandensis</name>
    <dbReference type="NCBI Taxonomy" id="1188745"/>
    <lineage>
        <taxon>Bacteria</taxon>
        <taxon>Bacillati</taxon>
        <taxon>Actinomycetota</taxon>
        <taxon>Actinomycetes</taxon>
        <taxon>Streptosporangiales</taxon>
        <taxon>Streptosporangiaceae</taxon>
        <taxon>Nonomuraea</taxon>
    </lineage>
</organism>
<dbReference type="RefSeq" id="WP_253739639.1">
    <property type="nucleotide sequence ID" value="NZ_BAABKA010000095.1"/>
</dbReference>
<dbReference type="InterPro" id="IPR000421">
    <property type="entry name" value="FA58C"/>
</dbReference>
<protein>
    <recommendedName>
        <fullName evidence="2">F5/8 type C domain-containing protein</fullName>
    </recommendedName>
</protein>
<reference evidence="3" key="1">
    <citation type="submission" date="2022-06" db="EMBL/GenBank/DDBJ databases">
        <title>Sequencing the genomes of 1000 actinobacteria strains.</title>
        <authorList>
            <person name="Klenk H.-P."/>
        </authorList>
    </citation>
    <scope>NUCLEOTIDE SEQUENCE</scope>
    <source>
        <strain evidence="3">DSM 46694</strain>
    </source>
</reference>
<dbReference type="Gene3D" id="2.60.120.260">
    <property type="entry name" value="Galactose-binding domain-like"/>
    <property type="match status" value="1"/>
</dbReference>